<dbReference type="AlphaFoldDB" id="A0A6H9XG27"/>
<feature type="transmembrane region" description="Helical" evidence="1">
    <location>
        <begin position="355"/>
        <end position="377"/>
    </location>
</feature>
<feature type="transmembrane region" description="Helical" evidence="1">
    <location>
        <begin position="384"/>
        <end position="401"/>
    </location>
</feature>
<sequence>MNHYPIPRDYPEYQSPPKKVSDGRRFSIYAALDAVFIVVALGLALWLAYILLVGSFVWSVKLVIPLTFGWATLAYLALPRLHQLFTLLYVPNYFIGRTKTVDGILGDPVNLAFDGTETDVHAAMRNAGWVPADPITLRSSWNIIISSVFGTSYPRAPVSDLYLFDTKQDFAYQQEVSGNASQRHHVRFWRVPEGWVLPGGHRADWLAAGTYDRSVGFSSFTFQFTHKVDADTDLERDYIVKTLRFSDHDIGVEVIRDFSTAYHQRNGGGDKINTDGNLPIIDVRDAAHRTPMPAAKKSLRKWKDPADHGVPPVSLLVAGGLLVLNIVGAIQLGIVALTGQDWGWLLIDDGADEPWWILLLMPFMSLIEIFLLVGTLLRHKWARIGLMVLCVISAVQTLVALTGETTSFRAVLFAFLSVFVVLGVSGDKVREWVSGEHTTLRTKQQA</sequence>
<feature type="transmembrane region" description="Helical" evidence="1">
    <location>
        <begin position="58"/>
        <end position="78"/>
    </location>
</feature>
<keyword evidence="1" id="KW-1133">Transmembrane helix</keyword>
<feature type="transmembrane region" description="Helical" evidence="1">
    <location>
        <begin position="28"/>
        <end position="52"/>
    </location>
</feature>
<evidence type="ECO:0000256" key="1">
    <source>
        <dbReference type="SAM" id="Phobius"/>
    </source>
</evidence>
<accession>A0A6H9XG27</accession>
<keyword evidence="1" id="KW-0472">Membrane</keyword>
<evidence type="ECO:0000259" key="2">
    <source>
        <dbReference type="Pfam" id="PF14067"/>
    </source>
</evidence>
<protein>
    <recommendedName>
        <fullName evidence="2">LssY-like C-terminal domain-containing protein</fullName>
    </recommendedName>
</protein>
<dbReference type="GeneID" id="84574358"/>
<keyword evidence="1" id="KW-0812">Transmembrane</keyword>
<feature type="domain" description="LssY-like C-terminal" evidence="2">
    <location>
        <begin position="89"/>
        <end position="278"/>
    </location>
</feature>
<dbReference type="EMBL" id="UARK01000006">
    <property type="protein sequence ID" value="SPW28277.1"/>
    <property type="molecule type" value="Genomic_DNA"/>
</dbReference>
<feature type="transmembrane region" description="Helical" evidence="1">
    <location>
        <begin position="313"/>
        <end position="335"/>
    </location>
</feature>
<reference evidence="3 4" key="1">
    <citation type="submission" date="2018-06" db="EMBL/GenBank/DDBJ databases">
        <authorList>
            <consortium name="Pathogen Informatics"/>
            <person name="Doyle S."/>
        </authorList>
    </citation>
    <scope>NUCLEOTIDE SEQUENCE [LARGE SCALE GENOMIC DNA]</scope>
    <source>
        <strain evidence="3 4">NCTC10254</strain>
    </source>
</reference>
<feature type="transmembrane region" description="Helical" evidence="1">
    <location>
        <begin position="407"/>
        <end position="424"/>
    </location>
</feature>
<comment type="caution">
    <text evidence="3">The sequence shown here is derived from an EMBL/GenBank/DDBJ whole genome shotgun (WGS) entry which is preliminary data.</text>
</comment>
<dbReference type="RefSeq" id="WP_005526136.1">
    <property type="nucleotide sequence ID" value="NZ_CAUUOM010000001.1"/>
</dbReference>
<dbReference type="Proteomes" id="UP000249886">
    <property type="component" value="Unassembled WGS sequence"/>
</dbReference>
<gene>
    <name evidence="3" type="ORF">NCTC10254_01271</name>
</gene>
<proteinExistence type="predicted"/>
<name>A0A6H9XG27_9CORY</name>
<dbReference type="InterPro" id="IPR025902">
    <property type="entry name" value="LssY-like-C_dom"/>
</dbReference>
<evidence type="ECO:0000313" key="4">
    <source>
        <dbReference type="Proteomes" id="UP000249886"/>
    </source>
</evidence>
<dbReference type="Pfam" id="PF14067">
    <property type="entry name" value="LssY_C"/>
    <property type="match status" value="1"/>
</dbReference>
<evidence type="ECO:0000313" key="3">
    <source>
        <dbReference type="EMBL" id="SPW28277.1"/>
    </source>
</evidence>
<organism evidence="3 4">
    <name type="scientific">Corynebacterium matruchotii</name>
    <dbReference type="NCBI Taxonomy" id="43768"/>
    <lineage>
        <taxon>Bacteria</taxon>
        <taxon>Bacillati</taxon>
        <taxon>Actinomycetota</taxon>
        <taxon>Actinomycetes</taxon>
        <taxon>Mycobacteriales</taxon>
        <taxon>Corynebacteriaceae</taxon>
        <taxon>Corynebacterium</taxon>
    </lineage>
</organism>